<reference evidence="5 6" key="1">
    <citation type="submission" date="2019-07" db="EMBL/GenBank/DDBJ databases">
        <title>SAR11 Genome Evolution.</title>
        <authorList>
            <person name="Giovannoni S."/>
        </authorList>
    </citation>
    <scope>NUCLEOTIDE SEQUENCE [LARGE SCALE GENOMIC DNA]</scope>
    <source>
        <strain evidence="5 6">HTCC9565</strain>
    </source>
</reference>
<evidence type="ECO:0000256" key="4">
    <source>
        <dbReference type="ARBA" id="ARBA00023004"/>
    </source>
</evidence>
<keyword evidence="4" id="KW-0408">Iron</keyword>
<keyword evidence="6" id="KW-1185">Reference proteome</keyword>
<evidence type="ECO:0000256" key="3">
    <source>
        <dbReference type="ARBA" id="ARBA00023002"/>
    </source>
</evidence>
<evidence type="ECO:0000256" key="2">
    <source>
        <dbReference type="ARBA" id="ARBA00022964"/>
    </source>
</evidence>
<accession>A0ABX1T0J9</accession>
<dbReference type="Pfam" id="PF08943">
    <property type="entry name" value="CsiD"/>
    <property type="match status" value="1"/>
</dbReference>
<dbReference type="EMBL" id="LANA01000001">
    <property type="protein sequence ID" value="NMN67648.1"/>
    <property type="molecule type" value="Genomic_DNA"/>
</dbReference>
<dbReference type="Gene3D" id="3.60.130.10">
    <property type="entry name" value="Clavaminate synthase-like"/>
    <property type="match status" value="1"/>
</dbReference>
<evidence type="ECO:0000313" key="6">
    <source>
        <dbReference type="Proteomes" id="UP001166004"/>
    </source>
</evidence>
<gene>
    <name evidence="5" type="ORF">VP91_00007950</name>
</gene>
<dbReference type="NCBIfam" id="NF002814">
    <property type="entry name" value="PRK02963.1"/>
    <property type="match status" value="1"/>
</dbReference>
<dbReference type="InterPro" id="IPR015038">
    <property type="entry name" value="GlaH"/>
</dbReference>
<name>A0ABX1T0J9_PELUQ</name>
<keyword evidence="3" id="KW-0560">Oxidoreductase</keyword>
<dbReference type="SUPFAM" id="SSF51197">
    <property type="entry name" value="Clavaminate synthase-like"/>
    <property type="match status" value="1"/>
</dbReference>
<proteinExistence type="predicted"/>
<organism evidence="5 6">
    <name type="scientific">Pelagibacter ubique</name>
    <dbReference type="NCBI Taxonomy" id="198252"/>
    <lineage>
        <taxon>Bacteria</taxon>
        <taxon>Pseudomonadati</taxon>
        <taxon>Pseudomonadota</taxon>
        <taxon>Alphaproteobacteria</taxon>
        <taxon>Candidatus Pelagibacterales</taxon>
        <taxon>Candidatus Pelagibacteraceae</taxon>
        <taxon>Candidatus Pelagibacter</taxon>
    </lineage>
</organism>
<dbReference type="InterPro" id="IPR042098">
    <property type="entry name" value="TauD-like_sf"/>
</dbReference>
<protein>
    <submittedName>
        <fullName evidence="5">Protein CsiD</fullName>
    </submittedName>
</protein>
<evidence type="ECO:0000313" key="5">
    <source>
        <dbReference type="EMBL" id="NMN67648.1"/>
    </source>
</evidence>
<comment type="caution">
    <text evidence="5">The sequence shown here is derived from an EMBL/GenBank/DDBJ whole genome shotgun (WGS) entry which is preliminary data.</text>
</comment>
<keyword evidence="2" id="KW-0223">Dioxygenase</keyword>
<sequence length="305" mass="35515">MQKIDDFEISQHEKSKRIINIKIDDKILEKLIFPFNKFDITALEYKPFTRFTLAKSLDDLTDNKLSKLMNLIVRDRDTGCFIIGPKNISSKINDAFLVKLSTAIAYLIGNPNHDAMAGKYYARFFVKHEDKSDSYLRKAYTNMDLHTDGTYVKEITDWLLMTKIEEKNVEGGETTMLHLDDWEHCDDLYNDPVGRQNFIWGSPKSKNIGYKIEHPIFSTDDKSKPHISYIDQFPEPKNMQQGIFLQKLSDSLEESKNKVITKLSPGSIVVANNYFWLHGRKPFKENKDLSRELLRIRGAFFRKSK</sequence>
<evidence type="ECO:0000256" key="1">
    <source>
        <dbReference type="ARBA" id="ARBA00022723"/>
    </source>
</evidence>
<dbReference type="Proteomes" id="UP001166004">
    <property type="component" value="Unassembled WGS sequence"/>
</dbReference>
<dbReference type="RefSeq" id="WP_169036130.1">
    <property type="nucleotide sequence ID" value="NZ_LANA01000001.1"/>
</dbReference>
<keyword evidence="1" id="KW-0479">Metal-binding</keyword>